<evidence type="ECO:0000256" key="13">
    <source>
        <dbReference type="ARBA" id="ARBA00022918"/>
    </source>
</evidence>
<keyword evidence="4" id="KW-0540">Nuclease</keyword>
<keyword evidence="9" id="KW-0378">Hydrolase</keyword>
<feature type="compositionally biased region" description="Basic and acidic residues" evidence="19">
    <location>
        <begin position="168"/>
        <end position="186"/>
    </location>
</feature>
<dbReference type="SUPFAM" id="SSF57756">
    <property type="entry name" value="Retrovirus zinc finger-like domains"/>
    <property type="match status" value="1"/>
</dbReference>
<dbReference type="PROSITE" id="PS50158">
    <property type="entry name" value="ZF_CCHC"/>
    <property type="match status" value="1"/>
</dbReference>
<proteinExistence type="predicted"/>
<accession>A0A9Q0CSB1</accession>
<keyword evidence="6" id="KW-0547">Nucleotide-binding</keyword>
<keyword evidence="10" id="KW-0067">ATP-binding</keyword>
<dbReference type="GO" id="GO:0003887">
    <property type="term" value="F:DNA-directed DNA polymerase activity"/>
    <property type="evidence" value="ECO:0007669"/>
    <property type="project" value="UniProtKB-KW"/>
</dbReference>
<evidence type="ECO:0008006" key="24">
    <source>
        <dbReference type="Google" id="ProtNLM"/>
    </source>
</evidence>
<dbReference type="Pfam" id="PF25597">
    <property type="entry name" value="SH3_retrovirus"/>
    <property type="match status" value="1"/>
</dbReference>
<dbReference type="GO" id="GO:0006310">
    <property type="term" value="P:DNA recombination"/>
    <property type="evidence" value="ECO:0007669"/>
    <property type="project" value="UniProtKB-KW"/>
</dbReference>
<evidence type="ECO:0000256" key="17">
    <source>
        <dbReference type="ARBA" id="ARBA00023268"/>
    </source>
</evidence>
<keyword evidence="23" id="KW-1185">Reference proteome</keyword>
<evidence type="ECO:0000313" key="22">
    <source>
        <dbReference type="EMBL" id="KAJ1699264.1"/>
    </source>
</evidence>
<dbReference type="AlphaFoldDB" id="A0A9Q0CSB1"/>
<evidence type="ECO:0000256" key="10">
    <source>
        <dbReference type="ARBA" id="ARBA00022840"/>
    </source>
</evidence>
<dbReference type="GO" id="GO:0003964">
    <property type="term" value="F:RNA-directed DNA polymerase activity"/>
    <property type="evidence" value="ECO:0007669"/>
    <property type="project" value="UniProtKB-KW"/>
</dbReference>
<evidence type="ECO:0000313" key="23">
    <source>
        <dbReference type="Proteomes" id="UP001151287"/>
    </source>
</evidence>
<dbReference type="GO" id="GO:0015074">
    <property type="term" value="P:DNA integration"/>
    <property type="evidence" value="ECO:0007669"/>
    <property type="project" value="UniProtKB-KW"/>
</dbReference>
<evidence type="ECO:0000256" key="2">
    <source>
        <dbReference type="ARBA" id="ARBA00022612"/>
    </source>
</evidence>
<keyword evidence="15" id="KW-0917">Virion maturation</keyword>
<gene>
    <name evidence="22" type="ORF">LUZ63_007776</name>
</gene>
<keyword evidence="2" id="KW-1188">Viral release from host cell</keyword>
<evidence type="ECO:0000256" key="5">
    <source>
        <dbReference type="ARBA" id="ARBA00022723"/>
    </source>
</evidence>
<sequence length="1206" mass="138220">MKTLFKSHGLWDLVEKGAGTTPDEIKRDAKALCIIQQAVHDTIFSKIAAAESAKQAWVILKTAYQGSSRVKTIKLQGLRRDFETPQMRQEESVQIFLSRVINVVNQIKTYGDDLSEKTVVAKVLRSLSPKFDHVVAAIEESKDLSIYSFDELMGSLQTHETRLLKSEDRSEEKAFYTKGESSKDVVDQFGRGRGRGNSGRGRGHGRANIGGRGRGNPRRDVQCYYCNKFGHFQSECYQKQREEGQVNYTEEEEVDVQPSLLMAYSIEEKIDTSSIWFLDNGCSNHMTGHKQLFEELDETFKLKVKLGDDKQIQVEGKGKVAVHTKENGMRFIHNVYFIPSLSQNLLSVGQLLDSGYIIIFENKSCAIKDRNTNQILAKVDMTTNKLFPLKITDVQERLMVVKGMTQSQLWHHRYGHLYTNGLRLLNQKHMVHGLPEIDQIGVCEGCIVGKQTKLAFPKGQAKRATKVLEIVHADLCGPMQTISLGGSKYFLLFTDDYSRMSWVYFLKNKDETFSNFKAFKVLVEKQSEKKLKILRTDRGGEFLSKEFVNFCEAEGIHHELTAPYTPEQNGVAEIKNRTVVEMGRSMMKCKNMPNKFWAEAVSTAVYLLNISPTKAVINQTPYEVWYERKPGVGHLKVFGCIAYVLVDSQKRKKLDGKSEKCIFIGYCTQTKGYRLFNPEDGKIIVSRNVLFDEESEWIWKNETNQSQQREICEELDEAAQEKTHMPDPVLDHESESDVDMPEHSARRYRTIQELYEVTQILFVEDPTTFEEAAEKEEWRNAMEEEIKAIEKNKTWQLVKLPEEKNVIGVKWVFRTKFCADGTIQKFKARLVAKGYAQEYGIDYEETFSPVVRFETVRLILALAAQLKKKVYQFDVKSAFLNGDLKEEVYVEQPKGFEVKGKEQHVYKLSKALYGLKQAPRAWYSKIDTYFINSGFTRSKSEPNLYINKKGEELLIVCLYVDDMIYFGTNESMLIEFRTKMKKEFEMSDFGLMSYFLGLEVEQGSDSIFVSQRKYSKDLLKKFGMLSCNAAVTPMNSNEKLTKEDGTGHCDETKFRSLVGGLIYLTHTRPDIQYAVGVVSRFMHNLSNHHYGAAKRILRYIAGTWEHGIWYDNVGQVQKQATTIYCDNQSAISMTKNPVFHGRTKHIDIRMHYIRDLVTEGAIEIEFVKTEDQKADILTKALTLGKFENMRKKLGVVDFGSRGSVKS</sequence>
<dbReference type="InterPro" id="IPR039537">
    <property type="entry name" value="Retrotran_Ty1/copia-like"/>
</dbReference>
<dbReference type="SUPFAM" id="SSF53098">
    <property type="entry name" value="Ribonuclease H-like"/>
    <property type="match status" value="1"/>
</dbReference>
<dbReference type="InterPro" id="IPR013103">
    <property type="entry name" value="RVT_2"/>
</dbReference>
<keyword evidence="5" id="KW-0479">Metal-binding</keyword>
<keyword evidence="14" id="KW-0548">Nucleotidyltransferase</keyword>
<dbReference type="GO" id="GO:0006508">
    <property type="term" value="P:proteolysis"/>
    <property type="evidence" value="ECO:0007669"/>
    <property type="project" value="UniProtKB-KW"/>
</dbReference>
<evidence type="ECO:0000256" key="14">
    <source>
        <dbReference type="ARBA" id="ARBA00022932"/>
    </source>
</evidence>
<evidence type="ECO:0000256" key="6">
    <source>
        <dbReference type="ARBA" id="ARBA00022741"/>
    </source>
</evidence>
<dbReference type="GO" id="GO:0004519">
    <property type="term" value="F:endonuclease activity"/>
    <property type="evidence" value="ECO:0007669"/>
    <property type="project" value="UniProtKB-KW"/>
</dbReference>
<feature type="domain" description="Integrase catalytic" evidence="21">
    <location>
        <begin position="453"/>
        <end position="629"/>
    </location>
</feature>
<dbReference type="GO" id="GO:0003676">
    <property type="term" value="F:nucleic acid binding"/>
    <property type="evidence" value="ECO:0007669"/>
    <property type="project" value="InterPro"/>
</dbReference>
<evidence type="ECO:0000256" key="16">
    <source>
        <dbReference type="ARBA" id="ARBA00023172"/>
    </source>
</evidence>
<dbReference type="CDD" id="cd09272">
    <property type="entry name" value="RNase_HI_RT_Ty1"/>
    <property type="match status" value="1"/>
</dbReference>
<keyword evidence="12" id="KW-0229">DNA integration</keyword>
<keyword evidence="18" id="KW-0863">Zinc-finger</keyword>
<feature type="region of interest" description="Disordered" evidence="19">
    <location>
        <begin position="168"/>
        <end position="216"/>
    </location>
</feature>
<dbReference type="EMBL" id="JAMQYH010000002">
    <property type="protein sequence ID" value="KAJ1699264.1"/>
    <property type="molecule type" value="Genomic_DNA"/>
</dbReference>
<dbReference type="PROSITE" id="PS50994">
    <property type="entry name" value="INTEGRASE"/>
    <property type="match status" value="1"/>
</dbReference>
<dbReference type="InterPro" id="IPR043502">
    <property type="entry name" value="DNA/RNA_pol_sf"/>
</dbReference>
<comment type="caution">
    <text evidence="22">The sequence shown here is derived from an EMBL/GenBank/DDBJ whole genome shotgun (WGS) entry which is preliminary data.</text>
</comment>
<comment type="function">
    <text evidence="1">The aspartyl protease (PR) mediates the proteolytic cleavages of the Gag and Gag-Pol polyproteins after assembly of the VLP.</text>
</comment>
<dbReference type="Gene3D" id="4.10.60.10">
    <property type="entry name" value="Zinc finger, CCHC-type"/>
    <property type="match status" value="1"/>
</dbReference>
<keyword evidence="11" id="KW-0460">Magnesium</keyword>
<dbReference type="SUPFAM" id="SSF56672">
    <property type="entry name" value="DNA/RNA polymerases"/>
    <property type="match status" value="1"/>
</dbReference>
<name>A0A9Q0CSB1_9POAL</name>
<evidence type="ECO:0000256" key="4">
    <source>
        <dbReference type="ARBA" id="ARBA00022722"/>
    </source>
</evidence>
<feature type="domain" description="CCHC-type" evidence="20">
    <location>
        <begin position="223"/>
        <end position="236"/>
    </location>
</feature>
<evidence type="ECO:0000259" key="21">
    <source>
        <dbReference type="PROSITE" id="PS50994"/>
    </source>
</evidence>
<evidence type="ECO:0000256" key="8">
    <source>
        <dbReference type="ARBA" id="ARBA00022759"/>
    </source>
</evidence>
<dbReference type="Pfam" id="PF13976">
    <property type="entry name" value="gag_pre-integrs"/>
    <property type="match status" value="1"/>
</dbReference>
<dbReference type="GO" id="GO:0004190">
    <property type="term" value="F:aspartic-type endopeptidase activity"/>
    <property type="evidence" value="ECO:0007669"/>
    <property type="project" value="UniProtKB-KW"/>
</dbReference>
<dbReference type="InterPro" id="IPR001584">
    <property type="entry name" value="Integrase_cat-core"/>
</dbReference>
<dbReference type="InterPro" id="IPR057670">
    <property type="entry name" value="SH3_retrovirus"/>
</dbReference>
<evidence type="ECO:0000256" key="9">
    <source>
        <dbReference type="ARBA" id="ARBA00022801"/>
    </source>
</evidence>
<protein>
    <recommendedName>
        <fullName evidence="24">Polyprotein</fullName>
    </recommendedName>
</protein>
<evidence type="ECO:0000256" key="18">
    <source>
        <dbReference type="PROSITE-ProRule" id="PRU00047"/>
    </source>
</evidence>
<evidence type="ECO:0000256" key="15">
    <source>
        <dbReference type="ARBA" id="ARBA00023113"/>
    </source>
</evidence>
<dbReference type="Pfam" id="PF22936">
    <property type="entry name" value="Pol_BBD"/>
    <property type="match status" value="1"/>
</dbReference>
<evidence type="ECO:0000256" key="11">
    <source>
        <dbReference type="ARBA" id="ARBA00022842"/>
    </source>
</evidence>
<dbReference type="InterPro" id="IPR025724">
    <property type="entry name" value="GAG-pre-integrase_dom"/>
</dbReference>
<dbReference type="GO" id="GO:0008270">
    <property type="term" value="F:zinc ion binding"/>
    <property type="evidence" value="ECO:0007669"/>
    <property type="project" value="UniProtKB-KW"/>
</dbReference>
<dbReference type="OrthoDB" id="783026at2759"/>
<dbReference type="InterPro" id="IPR036397">
    <property type="entry name" value="RNaseH_sf"/>
</dbReference>
<organism evidence="22 23">
    <name type="scientific">Rhynchospora breviuscula</name>
    <dbReference type="NCBI Taxonomy" id="2022672"/>
    <lineage>
        <taxon>Eukaryota</taxon>
        <taxon>Viridiplantae</taxon>
        <taxon>Streptophyta</taxon>
        <taxon>Embryophyta</taxon>
        <taxon>Tracheophyta</taxon>
        <taxon>Spermatophyta</taxon>
        <taxon>Magnoliopsida</taxon>
        <taxon>Liliopsida</taxon>
        <taxon>Poales</taxon>
        <taxon>Cyperaceae</taxon>
        <taxon>Cyperoideae</taxon>
        <taxon>Rhynchosporeae</taxon>
        <taxon>Rhynchospora</taxon>
    </lineage>
</organism>
<evidence type="ECO:0000256" key="19">
    <source>
        <dbReference type="SAM" id="MobiDB-lite"/>
    </source>
</evidence>
<keyword evidence="14" id="KW-0808">Transferase</keyword>
<evidence type="ECO:0000256" key="7">
    <source>
        <dbReference type="ARBA" id="ARBA00022750"/>
    </source>
</evidence>
<dbReference type="InterPro" id="IPR001878">
    <property type="entry name" value="Znf_CCHC"/>
</dbReference>
<dbReference type="Gene3D" id="3.30.420.10">
    <property type="entry name" value="Ribonuclease H-like superfamily/Ribonuclease H"/>
    <property type="match status" value="1"/>
</dbReference>
<dbReference type="SMART" id="SM00343">
    <property type="entry name" value="ZnF_C2HC"/>
    <property type="match status" value="1"/>
</dbReference>
<keyword evidence="14" id="KW-0239">DNA-directed DNA polymerase</keyword>
<dbReference type="InterPro" id="IPR036875">
    <property type="entry name" value="Znf_CCHC_sf"/>
</dbReference>
<dbReference type="Pfam" id="PF07727">
    <property type="entry name" value="RVT_2"/>
    <property type="match status" value="1"/>
</dbReference>
<reference evidence="22" key="1">
    <citation type="journal article" date="2022" name="Cell">
        <title>Repeat-based holocentromeres influence genome architecture and karyotype evolution.</title>
        <authorList>
            <person name="Hofstatter P.G."/>
            <person name="Thangavel G."/>
            <person name="Lux T."/>
            <person name="Neumann P."/>
            <person name="Vondrak T."/>
            <person name="Novak P."/>
            <person name="Zhang M."/>
            <person name="Costa L."/>
            <person name="Castellani M."/>
            <person name="Scott A."/>
            <person name="Toegelov H."/>
            <person name="Fuchs J."/>
            <person name="Mata-Sucre Y."/>
            <person name="Dias Y."/>
            <person name="Vanzela A.L.L."/>
            <person name="Huettel B."/>
            <person name="Almeida C.C.S."/>
            <person name="Simkova H."/>
            <person name="Souza G."/>
            <person name="Pedrosa-Harand A."/>
            <person name="Macas J."/>
            <person name="Mayer K.F.X."/>
            <person name="Houben A."/>
            <person name="Marques A."/>
        </authorList>
    </citation>
    <scope>NUCLEOTIDE SEQUENCE</scope>
    <source>
        <strain evidence="22">RhyBre1mFocal</strain>
    </source>
</reference>
<keyword evidence="18" id="KW-0862">Zinc</keyword>
<dbReference type="Pfam" id="PF14223">
    <property type="entry name" value="Retrotran_gag_2"/>
    <property type="match status" value="1"/>
</dbReference>
<keyword evidence="3" id="KW-0645">Protease</keyword>
<dbReference type="InterPro" id="IPR012337">
    <property type="entry name" value="RNaseH-like_sf"/>
</dbReference>
<dbReference type="PANTHER" id="PTHR42648">
    <property type="entry name" value="TRANSPOSASE, PUTATIVE-RELATED"/>
    <property type="match status" value="1"/>
</dbReference>
<keyword evidence="7" id="KW-0064">Aspartyl protease</keyword>
<dbReference type="Proteomes" id="UP001151287">
    <property type="component" value="Unassembled WGS sequence"/>
</dbReference>
<feature type="region of interest" description="Disordered" evidence="19">
    <location>
        <begin position="722"/>
        <end position="741"/>
    </location>
</feature>
<evidence type="ECO:0000259" key="20">
    <source>
        <dbReference type="PROSITE" id="PS50158"/>
    </source>
</evidence>
<evidence type="ECO:0000256" key="12">
    <source>
        <dbReference type="ARBA" id="ARBA00022908"/>
    </source>
</evidence>
<evidence type="ECO:0000256" key="1">
    <source>
        <dbReference type="ARBA" id="ARBA00002180"/>
    </source>
</evidence>
<dbReference type="PANTHER" id="PTHR42648:SF11">
    <property type="entry name" value="TRANSPOSON TY4-P GAG-POL POLYPROTEIN"/>
    <property type="match status" value="1"/>
</dbReference>
<keyword evidence="16" id="KW-0233">DNA recombination</keyword>
<evidence type="ECO:0000256" key="3">
    <source>
        <dbReference type="ARBA" id="ARBA00022670"/>
    </source>
</evidence>
<dbReference type="Pfam" id="PF00665">
    <property type="entry name" value="rve"/>
    <property type="match status" value="1"/>
</dbReference>
<dbReference type="InterPro" id="IPR054722">
    <property type="entry name" value="PolX-like_BBD"/>
</dbReference>
<keyword evidence="8" id="KW-0255">Endonuclease</keyword>
<dbReference type="GO" id="GO:0005524">
    <property type="term" value="F:ATP binding"/>
    <property type="evidence" value="ECO:0007669"/>
    <property type="project" value="UniProtKB-KW"/>
</dbReference>
<keyword evidence="17" id="KW-0511">Multifunctional enzyme</keyword>
<keyword evidence="13" id="KW-0695">RNA-directed DNA polymerase</keyword>